<accession>A0AA47MVA6</accession>
<dbReference type="Proteomes" id="UP001174136">
    <property type="component" value="Unassembled WGS sequence"/>
</dbReference>
<dbReference type="AlphaFoldDB" id="A0AA47MVA6"/>
<reference evidence="1" key="1">
    <citation type="journal article" date="2023" name="Front. Mar. Sci.">
        <title>A new Merluccius polli reference genome to investigate the effects of global change in West African waters.</title>
        <authorList>
            <person name="Mateo J.L."/>
            <person name="Blanco-Fernandez C."/>
            <person name="Garcia-Vazquez E."/>
            <person name="Machado-Schiaffino G."/>
        </authorList>
    </citation>
    <scope>NUCLEOTIDE SEQUENCE</scope>
    <source>
        <strain evidence="1">C29</strain>
        <tissue evidence="1">Fin</tissue>
    </source>
</reference>
<comment type="caution">
    <text evidence="1">The sequence shown here is derived from an EMBL/GenBank/DDBJ whole genome shotgun (WGS) entry which is preliminary data.</text>
</comment>
<protein>
    <submittedName>
        <fullName evidence="1">Uncharacterized protein</fullName>
    </submittedName>
</protein>
<dbReference type="EMBL" id="JAOPHQ010002560">
    <property type="protein sequence ID" value="KAK0146739.1"/>
    <property type="molecule type" value="Genomic_DNA"/>
</dbReference>
<dbReference type="InterPro" id="IPR043502">
    <property type="entry name" value="DNA/RNA_pol_sf"/>
</dbReference>
<keyword evidence="2" id="KW-1185">Reference proteome</keyword>
<gene>
    <name evidence="1" type="ORF">N1851_013946</name>
</gene>
<name>A0AA47MVA6_MERPO</name>
<evidence type="ECO:0000313" key="1">
    <source>
        <dbReference type="EMBL" id="KAK0146739.1"/>
    </source>
</evidence>
<dbReference type="PANTHER" id="PTHR47331">
    <property type="entry name" value="PHD-TYPE DOMAIN-CONTAINING PROTEIN"/>
    <property type="match status" value="1"/>
</dbReference>
<dbReference type="PANTHER" id="PTHR47331:SF1">
    <property type="entry name" value="GAG-LIKE PROTEIN"/>
    <property type="match status" value="1"/>
</dbReference>
<evidence type="ECO:0000313" key="2">
    <source>
        <dbReference type="Proteomes" id="UP001174136"/>
    </source>
</evidence>
<dbReference type="SUPFAM" id="SSF56672">
    <property type="entry name" value="DNA/RNA polymerases"/>
    <property type="match status" value="1"/>
</dbReference>
<organism evidence="1 2">
    <name type="scientific">Merluccius polli</name>
    <name type="common">Benguela hake</name>
    <name type="synonym">Merluccius cadenati</name>
    <dbReference type="NCBI Taxonomy" id="89951"/>
    <lineage>
        <taxon>Eukaryota</taxon>
        <taxon>Metazoa</taxon>
        <taxon>Chordata</taxon>
        <taxon>Craniata</taxon>
        <taxon>Vertebrata</taxon>
        <taxon>Euteleostomi</taxon>
        <taxon>Actinopterygii</taxon>
        <taxon>Neopterygii</taxon>
        <taxon>Teleostei</taxon>
        <taxon>Neoteleostei</taxon>
        <taxon>Acanthomorphata</taxon>
        <taxon>Zeiogadaria</taxon>
        <taxon>Gadariae</taxon>
        <taxon>Gadiformes</taxon>
        <taxon>Gadoidei</taxon>
        <taxon>Merlucciidae</taxon>
        <taxon>Merluccius</taxon>
    </lineage>
</organism>
<sequence>MTDIQAMFHQVKVSERRVDFLRFLWWPKGDTSQSPVEHRMRVHIFGAVSSPSCANYALRRTAVDNKDDFQVKVTDTINNNFYVDDCLKSLATVEEAMQLVVDLTDVLKGGISAVKMDEQQSSCIVIYP</sequence>
<proteinExistence type="predicted"/>